<accession>A0A0R0CRF4</accession>
<organism evidence="2 3">
    <name type="scientific">Stenotrophomonas terrae</name>
    <dbReference type="NCBI Taxonomy" id="405446"/>
    <lineage>
        <taxon>Bacteria</taxon>
        <taxon>Pseudomonadati</taxon>
        <taxon>Pseudomonadota</taxon>
        <taxon>Gammaproteobacteria</taxon>
        <taxon>Lysobacterales</taxon>
        <taxon>Lysobacteraceae</taxon>
        <taxon>Stenotrophomonas</taxon>
    </lineage>
</organism>
<evidence type="ECO:0000313" key="3">
    <source>
        <dbReference type="Proteomes" id="UP000051863"/>
    </source>
</evidence>
<reference evidence="2 3" key="1">
    <citation type="submission" date="2015-05" db="EMBL/GenBank/DDBJ databases">
        <title>Genome sequencing and analysis of members of genus Stenotrophomonas.</title>
        <authorList>
            <person name="Patil P.P."/>
            <person name="Midha S."/>
            <person name="Patil P.B."/>
        </authorList>
    </citation>
    <scope>NUCLEOTIDE SEQUENCE [LARGE SCALE GENOMIC DNA]</scope>
    <source>
        <strain evidence="2 3">DSM 18941</strain>
    </source>
</reference>
<gene>
    <name evidence="2" type="ORF">ABB27_01715</name>
</gene>
<dbReference type="PATRIC" id="fig|405446.3.peg.2585"/>
<keyword evidence="1" id="KW-0812">Transmembrane</keyword>
<dbReference type="AlphaFoldDB" id="A0A0R0CRF4"/>
<feature type="transmembrane region" description="Helical" evidence="1">
    <location>
        <begin position="12"/>
        <end position="39"/>
    </location>
</feature>
<comment type="caution">
    <text evidence="2">The sequence shown here is derived from an EMBL/GenBank/DDBJ whole genome shotgun (WGS) entry which is preliminary data.</text>
</comment>
<keyword evidence="1" id="KW-1133">Transmembrane helix</keyword>
<dbReference type="Proteomes" id="UP000051863">
    <property type="component" value="Unassembled WGS sequence"/>
</dbReference>
<proteinExistence type="predicted"/>
<evidence type="ECO:0000313" key="2">
    <source>
        <dbReference type="EMBL" id="KRG72399.1"/>
    </source>
</evidence>
<protein>
    <submittedName>
        <fullName evidence="2">Uncharacterized protein</fullName>
    </submittedName>
</protein>
<name>A0A0R0CRF4_9GAMM</name>
<dbReference type="EMBL" id="LDJJ01000005">
    <property type="protein sequence ID" value="KRG72399.1"/>
    <property type="molecule type" value="Genomic_DNA"/>
</dbReference>
<evidence type="ECO:0000256" key="1">
    <source>
        <dbReference type="SAM" id="Phobius"/>
    </source>
</evidence>
<sequence>MLFDALSTLGLIGLLMAFLGSSGEASMIIALIAVIQLTLSFAGSRVQRVSGDSRALPDRG</sequence>
<keyword evidence="3" id="KW-1185">Reference proteome</keyword>
<keyword evidence="1" id="KW-0472">Membrane</keyword>